<dbReference type="InterPro" id="IPR001082">
    <property type="entry name" value="Pilin"/>
</dbReference>
<dbReference type="Gene3D" id="3.30.700.10">
    <property type="entry name" value="Glycoprotein, Type 4 Pilin"/>
    <property type="match status" value="1"/>
</dbReference>
<accession>A0ABY7XXS5</accession>
<protein>
    <submittedName>
        <fullName evidence="5">Pilin</fullName>
    </submittedName>
</protein>
<dbReference type="PROSITE" id="PS00409">
    <property type="entry name" value="PROKAR_NTER_METHYL"/>
    <property type="match status" value="1"/>
</dbReference>
<evidence type="ECO:0000256" key="4">
    <source>
        <dbReference type="SAM" id="Phobius"/>
    </source>
</evidence>
<dbReference type="PANTHER" id="PTHR30093">
    <property type="entry name" value="GENERAL SECRETION PATHWAY PROTEIN G"/>
    <property type="match status" value="1"/>
</dbReference>
<keyword evidence="6" id="KW-1185">Reference proteome</keyword>
<sequence length="151" mass="16300">MATTPECRSTSPGSTQRGFSLIELMVVVAIIGILAMIALPQYQKFATKAKFTAALAEIAPGKAGFEVLLTEGGVSPGIHYSDIGIRLYTKRCARIDINLDPSDYSRAEISCALMYGDQDSERLSLNRDSDGAWSCTSNVTDKSLLPNECKT</sequence>
<keyword evidence="2" id="KW-0488">Methylation</keyword>
<name>A0ABY7XXS5_9GAMM</name>
<dbReference type="SUPFAM" id="SSF54523">
    <property type="entry name" value="Pili subunits"/>
    <property type="match status" value="1"/>
</dbReference>
<dbReference type="InterPro" id="IPR045584">
    <property type="entry name" value="Pilin-like"/>
</dbReference>
<comment type="similarity">
    <text evidence="1 3">Belongs to the N-Me-Phe pilin family.</text>
</comment>
<proteinExistence type="inferred from homology"/>
<dbReference type="Pfam" id="PF00114">
    <property type="entry name" value="Pilin"/>
    <property type="match status" value="1"/>
</dbReference>
<evidence type="ECO:0000256" key="1">
    <source>
        <dbReference type="ARBA" id="ARBA00005233"/>
    </source>
</evidence>
<evidence type="ECO:0000256" key="2">
    <source>
        <dbReference type="ARBA" id="ARBA00022481"/>
    </source>
</evidence>
<evidence type="ECO:0000256" key="3">
    <source>
        <dbReference type="RuleBase" id="RU000389"/>
    </source>
</evidence>
<feature type="transmembrane region" description="Helical" evidence="4">
    <location>
        <begin position="18"/>
        <end position="39"/>
    </location>
</feature>
<dbReference type="InterPro" id="IPR012902">
    <property type="entry name" value="N_methyl_site"/>
</dbReference>
<dbReference type="Proteomes" id="UP001216828">
    <property type="component" value="Chromosome"/>
</dbReference>
<dbReference type="EMBL" id="CP082270">
    <property type="protein sequence ID" value="WDM62521.1"/>
    <property type="molecule type" value="Genomic_DNA"/>
</dbReference>
<dbReference type="Pfam" id="PF07963">
    <property type="entry name" value="N_methyl"/>
    <property type="match status" value="1"/>
</dbReference>
<dbReference type="NCBIfam" id="TIGR02532">
    <property type="entry name" value="IV_pilin_GFxxxE"/>
    <property type="match status" value="1"/>
</dbReference>
<organism evidence="5 6">
    <name type="scientific">Stenotrophomonas forensis</name>
    <dbReference type="NCBI Taxonomy" id="2871169"/>
    <lineage>
        <taxon>Bacteria</taxon>
        <taxon>Pseudomonadati</taxon>
        <taxon>Pseudomonadota</taxon>
        <taxon>Gammaproteobacteria</taxon>
        <taxon>Lysobacterales</taxon>
        <taxon>Lysobacteraceae</taxon>
        <taxon>Stenotrophomonas</taxon>
        <taxon>Stenotrophomonas maltophilia group</taxon>
    </lineage>
</organism>
<evidence type="ECO:0000313" key="5">
    <source>
        <dbReference type="EMBL" id="WDM62521.1"/>
    </source>
</evidence>
<dbReference type="PANTHER" id="PTHR30093:SF34">
    <property type="entry name" value="PREPILIN PEPTIDASE-DEPENDENT PROTEIN D"/>
    <property type="match status" value="1"/>
</dbReference>
<evidence type="ECO:0000313" key="6">
    <source>
        <dbReference type="Proteomes" id="UP001216828"/>
    </source>
</evidence>
<dbReference type="RefSeq" id="WP_274510828.1">
    <property type="nucleotide sequence ID" value="NZ_CP082270.1"/>
</dbReference>
<keyword evidence="4" id="KW-1133">Transmembrane helix</keyword>
<gene>
    <name evidence="5" type="ORF">K5L94_15585</name>
</gene>
<keyword evidence="3" id="KW-0281">Fimbrium</keyword>
<reference evidence="5 6" key="1">
    <citation type="submission" date="2021-08" db="EMBL/GenBank/DDBJ databases">
        <title>Stenotrophomonas forensis sp. nov., isolated from contaminated viral transport media.</title>
        <authorList>
            <person name="Nguyen S.V."/>
            <person name="Edwards D."/>
            <person name="Scott S."/>
            <person name="Doss J."/>
            <person name="Merid S."/>
            <person name="Zelaya E."/>
            <person name="Maza C."/>
            <person name="Mann M."/>
            <person name="Hamilton B."/>
            <person name="Blackwell R."/>
            <person name="Tran A."/>
            <person name="Hauser J."/>
        </authorList>
    </citation>
    <scope>NUCLEOTIDE SEQUENCE [LARGE SCALE GENOMIC DNA]</scope>
    <source>
        <strain evidence="5 6">DFS-20110405</strain>
    </source>
</reference>
<keyword evidence="4" id="KW-0472">Membrane</keyword>
<keyword evidence="4" id="KW-0812">Transmembrane</keyword>